<dbReference type="Proteomes" id="UP000063789">
    <property type="component" value="Chromosome"/>
</dbReference>
<dbReference type="PIRSF" id="PIRSF029171">
    <property type="entry name" value="Esterase_LipA"/>
    <property type="match status" value="1"/>
</dbReference>
<feature type="signal peptide" evidence="1">
    <location>
        <begin position="1"/>
        <end position="21"/>
    </location>
</feature>
<reference evidence="2 3" key="2">
    <citation type="journal article" date="2017" name="Int. J. Syst. Evol. Microbiol.">
        <title>Gordonia phthalatica sp. nov., a di-n-butyl phthalate-degrading bacterium isolated from activated sludge.</title>
        <authorList>
            <person name="Jin D."/>
            <person name="Kong X."/>
            <person name="Jia M."/>
            <person name="Yu X."/>
            <person name="Wang X."/>
            <person name="Zhuang X."/>
            <person name="Deng Y."/>
            <person name="Bai Z."/>
        </authorList>
    </citation>
    <scope>NUCLEOTIDE SEQUENCE [LARGE SCALE GENOMIC DNA]</scope>
    <source>
        <strain evidence="2 3">QH-11</strain>
    </source>
</reference>
<organism evidence="2 3">
    <name type="scientific">Gordonia phthalatica</name>
    <dbReference type="NCBI Taxonomy" id="1136941"/>
    <lineage>
        <taxon>Bacteria</taxon>
        <taxon>Bacillati</taxon>
        <taxon>Actinomycetota</taxon>
        <taxon>Actinomycetes</taxon>
        <taxon>Mycobacteriales</taxon>
        <taxon>Gordoniaceae</taxon>
        <taxon>Gordonia</taxon>
    </lineage>
</organism>
<accession>A0A0N9NBP2</accession>
<dbReference type="KEGG" id="goq:ACH46_16825"/>
<dbReference type="PANTHER" id="PTHR34853">
    <property type="match status" value="1"/>
</dbReference>
<dbReference type="Pfam" id="PF03583">
    <property type="entry name" value="LIP"/>
    <property type="match status" value="1"/>
</dbReference>
<dbReference type="AlphaFoldDB" id="A0A0N9NBP2"/>
<dbReference type="PATRIC" id="fig|1136941.3.peg.3436"/>
<dbReference type="Gene3D" id="3.40.50.1820">
    <property type="entry name" value="alpha/beta hydrolase"/>
    <property type="match status" value="2"/>
</dbReference>
<feature type="chain" id="PRO_5038610518" description="Lipase" evidence="1">
    <location>
        <begin position="22"/>
        <end position="423"/>
    </location>
</feature>
<evidence type="ECO:0000313" key="2">
    <source>
        <dbReference type="EMBL" id="ALG85846.1"/>
    </source>
</evidence>
<dbReference type="InterPro" id="IPR029058">
    <property type="entry name" value="AB_hydrolase_fold"/>
</dbReference>
<protein>
    <recommendedName>
        <fullName evidence="4">Lipase</fullName>
    </recommendedName>
</protein>
<sequence>MTRSTKLVTVIVAVLSLVACAPGSDYRTPPGLTVVPSITAPTRADQPLPEGFPRLGGVGPGALLSLAAFGDIDPKVYETGADTWRMVYRTVDPDGRSVSATGVLSIPGGTPPKGGWPLLVYTHGNTGVDYDCGPSLRPDLAKLASTVGAWLDNGYAVVVPDYQGIGGDRSSPGLPFLNAPVLGQDVINAVRAVRRATPDVTRQFAIFGRSLGATAAWGANGAIGRTELAKDLLGVVALVPPVDLTQLPQRAAAGTLMRDETLLYYFTVAQLKRTVRPTIDLGDYFRGALISREDLARKCTGPRSAEAARLLQGVGPGEVVKPTPENAARMSEALAALRPESKLTAPMYVLYGGQDHYVDPASVARALDRACGAGSVIEWYLLPLGGHENLGGSASTNAIDWVRSRFEGVAPRDFCRRPSKAAS</sequence>
<keyword evidence="1" id="KW-0732">Signal</keyword>
<dbReference type="InterPro" id="IPR005152">
    <property type="entry name" value="Lipase_secreted"/>
</dbReference>
<evidence type="ECO:0000313" key="3">
    <source>
        <dbReference type="Proteomes" id="UP000063789"/>
    </source>
</evidence>
<evidence type="ECO:0008006" key="4">
    <source>
        <dbReference type="Google" id="ProtNLM"/>
    </source>
</evidence>
<proteinExistence type="predicted"/>
<name>A0A0N9NBP2_9ACTN</name>
<dbReference type="SUPFAM" id="SSF53474">
    <property type="entry name" value="alpha/beta-Hydrolases"/>
    <property type="match status" value="1"/>
</dbReference>
<dbReference type="PANTHER" id="PTHR34853:SF1">
    <property type="entry name" value="LIPASE 5"/>
    <property type="match status" value="1"/>
</dbReference>
<dbReference type="PROSITE" id="PS51257">
    <property type="entry name" value="PROKAR_LIPOPROTEIN"/>
    <property type="match status" value="1"/>
</dbReference>
<keyword evidence="3" id="KW-1185">Reference proteome</keyword>
<dbReference type="RefSeq" id="WP_062393939.1">
    <property type="nucleotide sequence ID" value="NZ_CP011853.1"/>
</dbReference>
<dbReference type="OrthoDB" id="9798122at2"/>
<dbReference type="GO" id="GO:0016042">
    <property type="term" value="P:lipid catabolic process"/>
    <property type="evidence" value="ECO:0007669"/>
    <property type="project" value="InterPro"/>
</dbReference>
<gene>
    <name evidence="2" type="ORF">ACH46_16825</name>
</gene>
<dbReference type="STRING" id="1136941.ACH46_16825"/>
<dbReference type="GO" id="GO:0004806">
    <property type="term" value="F:triacylglycerol lipase activity"/>
    <property type="evidence" value="ECO:0007669"/>
    <property type="project" value="InterPro"/>
</dbReference>
<evidence type="ECO:0000256" key="1">
    <source>
        <dbReference type="SAM" id="SignalP"/>
    </source>
</evidence>
<dbReference type="EMBL" id="CP011853">
    <property type="protein sequence ID" value="ALG85846.1"/>
    <property type="molecule type" value="Genomic_DNA"/>
</dbReference>
<reference evidence="3" key="1">
    <citation type="submission" date="2015-06" db="EMBL/GenBank/DDBJ databases">
        <title>Complete genome sequence and metabolic analysis of phthalate degradation pathway in Gordonia sp. QH-11.</title>
        <authorList>
            <person name="Jin D."/>
            <person name="Kong X."/>
            <person name="Bai Z."/>
        </authorList>
    </citation>
    <scope>NUCLEOTIDE SEQUENCE [LARGE SCALE GENOMIC DNA]</scope>
    <source>
        <strain evidence="3">QH-11</strain>
    </source>
</reference>